<comment type="caution">
    <text evidence="1">The sequence shown here is derived from an EMBL/GenBank/DDBJ whole genome shotgun (WGS) entry which is preliminary data.</text>
</comment>
<reference evidence="1 2" key="1">
    <citation type="journal article" date="2019" name="G3 (Bethesda)">
        <title>Sequencing of a Wild Apple (Malus baccata) Genome Unravels the Differences Between Cultivated and Wild Apple Species Regarding Disease Resistance and Cold Tolerance.</title>
        <authorList>
            <person name="Chen X."/>
        </authorList>
    </citation>
    <scope>NUCLEOTIDE SEQUENCE [LARGE SCALE GENOMIC DNA]</scope>
    <source>
        <strain evidence="2">cv. Shandingzi</strain>
        <tissue evidence="1">Leaves</tissue>
    </source>
</reference>
<name>A0A540L7G4_MALBA</name>
<dbReference type="Proteomes" id="UP000315295">
    <property type="component" value="Unassembled WGS sequence"/>
</dbReference>
<proteinExistence type="predicted"/>
<sequence length="69" mass="7996">MSSWLVSNDVLELVASGAKLLYVGKTAEYHSITQKKKTMKVIRQFVTENSKKEDEGDENFQKVKFRLWS</sequence>
<evidence type="ECO:0000313" key="2">
    <source>
        <dbReference type="Proteomes" id="UP000315295"/>
    </source>
</evidence>
<protein>
    <submittedName>
        <fullName evidence="1">Uncharacterized protein</fullName>
    </submittedName>
</protein>
<dbReference type="EMBL" id="VIEB01000723">
    <property type="protein sequence ID" value="TQD82390.1"/>
    <property type="molecule type" value="Genomic_DNA"/>
</dbReference>
<evidence type="ECO:0000313" key="1">
    <source>
        <dbReference type="EMBL" id="TQD82390.1"/>
    </source>
</evidence>
<accession>A0A540L7G4</accession>
<gene>
    <name evidence="1" type="ORF">C1H46_032032</name>
</gene>
<dbReference type="STRING" id="106549.A0A540L7G4"/>
<dbReference type="AlphaFoldDB" id="A0A540L7G4"/>
<organism evidence="1 2">
    <name type="scientific">Malus baccata</name>
    <name type="common">Siberian crab apple</name>
    <name type="synonym">Pyrus baccata</name>
    <dbReference type="NCBI Taxonomy" id="106549"/>
    <lineage>
        <taxon>Eukaryota</taxon>
        <taxon>Viridiplantae</taxon>
        <taxon>Streptophyta</taxon>
        <taxon>Embryophyta</taxon>
        <taxon>Tracheophyta</taxon>
        <taxon>Spermatophyta</taxon>
        <taxon>Magnoliopsida</taxon>
        <taxon>eudicotyledons</taxon>
        <taxon>Gunneridae</taxon>
        <taxon>Pentapetalae</taxon>
        <taxon>rosids</taxon>
        <taxon>fabids</taxon>
        <taxon>Rosales</taxon>
        <taxon>Rosaceae</taxon>
        <taxon>Amygdaloideae</taxon>
        <taxon>Maleae</taxon>
        <taxon>Malus</taxon>
    </lineage>
</organism>
<keyword evidence="2" id="KW-1185">Reference proteome</keyword>